<dbReference type="PROSITE" id="PS00455">
    <property type="entry name" value="AMP_BINDING"/>
    <property type="match status" value="1"/>
</dbReference>
<feature type="domain" description="AMP-binding enzyme C-terminal" evidence="4">
    <location>
        <begin position="333"/>
        <end position="406"/>
    </location>
</feature>
<feature type="domain" description="AMP-dependent synthetase/ligase" evidence="3">
    <location>
        <begin position="87"/>
        <end position="277"/>
    </location>
</feature>
<dbReference type="PANTHER" id="PTHR43201">
    <property type="entry name" value="ACYL-COA SYNTHETASE"/>
    <property type="match status" value="1"/>
</dbReference>
<dbReference type="CDD" id="cd04433">
    <property type="entry name" value="AFD_class_I"/>
    <property type="match status" value="1"/>
</dbReference>
<dbReference type="Proteomes" id="UP001306950">
    <property type="component" value="Unassembled WGS sequence"/>
</dbReference>
<dbReference type="Pfam" id="PF00501">
    <property type="entry name" value="AMP-binding"/>
    <property type="match status" value="1"/>
</dbReference>
<dbReference type="InterPro" id="IPR025110">
    <property type="entry name" value="AMP-bd_C"/>
</dbReference>
<dbReference type="InterPro" id="IPR020845">
    <property type="entry name" value="AMP-binding_CS"/>
</dbReference>
<dbReference type="SUPFAM" id="SSF56801">
    <property type="entry name" value="Acetyl-CoA synthetase-like"/>
    <property type="match status" value="1"/>
</dbReference>
<dbReference type="EMBL" id="JAZHPZ010000004">
    <property type="protein sequence ID" value="MEF2966129.1"/>
    <property type="molecule type" value="Genomic_DNA"/>
</dbReference>
<comment type="similarity">
    <text evidence="1">Belongs to the ATP-dependent AMP-binding enzyme family.</text>
</comment>
<reference evidence="5 6" key="1">
    <citation type="submission" date="2024-02" db="EMBL/GenBank/DDBJ databases">
        <title>A nitrogen-fixing paenibacillus bacterium.</title>
        <authorList>
            <person name="Zhang W.L."/>
            <person name="Chen S.F."/>
        </authorList>
    </citation>
    <scope>NUCLEOTIDE SEQUENCE [LARGE SCALE GENOMIC DNA]</scope>
    <source>
        <strain evidence="5 6">M1</strain>
    </source>
</reference>
<comment type="caution">
    <text evidence="5">The sequence shown here is derived from an EMBL/GenBank/DDBJ whole genome shotgun (WGS) entry which is preliminary data.</text>
</comment>
<evidence type="ECO:0000256" key="2">
    <source>
        <dbReference type="ARBA" id="ARBA00022598"/>
    </source>
</evidence>
<name>A0ABU7VQU1_9BACL</name>
<dbReference type="InterPro" id="IPR000873">
    <property type="entry name" value="AMP-dep_synth/lig_dom"/>
</dbReference>
<dbReference type="InterPro" id="IPR042099">
    <property type="entry name" value="ANL_N_sf"/>
</dbReference>
<organism evidence="5 6">
    <name type="scientific">Paenibacillus haidiansis</name>
    <dbReference type="NCBI Taxonomy" id="1574488"/>
    <lineage>
        <taxon>Bacteria</taxon>
        <taxon>Bacillati</taxon>
        <taxon>Bacillota</taxon>
        <taxon>Bacilli</taxon>
        <taxon>Bacillales</taxon>
        <taxon>Paenibacillaceae</taxon>
        <taxon>Paenibacillus</taxon>
    </lineage>
</organism>
<dbReference type="RefSeq" id="WP_331846364.1">
    <property type="nucleotide sequence ID" value="NZ_JAZHPZ010000004.1"/>
</dbReference>
<dbReference type="InterPro" id="IPR045851">
    <property type="entry name" value="AMP-bd_C_sf"/>
</dbReference>
<dbReference type="Pfam" id="PF13193">
    <property type="entry name" value="AMP-binding_C"/>
    <property type="match status" value="1"/>
</dbReference>
<proteinExistence type="inferred from homology"/>
<evidence type="ECO:0000313" key="5">
    <source>
        <dbReference type="EMBL" id="MEF2966129.1"/>
    </source>
</evidence>
<gene>
    <name evidence="5" type="ORF">V3851_09835</name>
</gene>
<evidence type="ECO:0000313" key="6">
    <source>
        <dbReference type="Proteomes" id="UP001306950"/>
    </source>
</evidence>
<protein>
    <submittedName>
        <fullName evidence="5">AMP-binding protein</fullName>
    </submittedName>
</protein>
<keyword evidence="2" id="KW-0436">Ligase</keyword>
<dbReference type="PANTHER" id="PTHR43201:SF5">
    <property type="entry name" value="MEDIUM-CHAIN ACYL-COA LIGASE ACSF2, MITOCHONDRIAL"/>
    <property type="match status" value="1"/>
</dbReference>
<dbReference type="Gene3D" id="3.30.300.30">
    <property type="match status" value="1"/>
</dbReference>
<evidence type="ECO:0000259" key="3">
    <source>
        <dbReference type="Pfam" id="PF00501"/>
    </source>
</evidence>
<sequence>MLAIDRQKIDEFEFTSRLNEIGKSEPFRNPEGKAYAICLGGAFEVITLVVYLRDHGASILLFHADTPLNEAKRMALEAGCSYLVHGKWSEVCELNAPVHEALSDHPGLLQFSSGTTGRPKLIFRPWTEVAEEISAYNLALQPEPGESVLVLASVSHSFGLITGVLAAMERGAEVTVVQNKNPKFQLNMVRSADRAAIYGVPFLYQLLLTLGKGELRFHKPISSGAPLSDSLLQRLGNASDQVWQQYGCTEVGCVSLGTGLASRWDMGRPLSNLRVSLEPAPPGESAGITVEKPSEQIVRTGDAGIVTPEGRLHIYGRLDDLINVGGLKVIPLEIESVIEGMPGVREAVVFRTKHPVWGEAAKALIVAGENIAEADVKSWCMGRLPPYKIPAFIEKVAEIPRLPSGKISRKLLEEQERIQNGN</sequence>
<keyword evidence="6" id="KW-1185">Reference proteome</keyword>
<evidence type="ECO:0000259" key="4">
    <source>
        <dbReference type="Pfam" id="PF13193"/>
    </source>
</evidence>
<accession>A0ABU7VQU1</accession>
<evidence type="ECO:0000256" key="1">
    <source>
        <dbReference type="ARBA" id="ARBA00006432"/>
    </source>
</evidence>
<dbReference type="Gene3D" id="3.40.50.12780">
    <property type="entry name" value="N-terminal domain of ligase-like"/>
    <property type="match status" value="1"/>
</dbReference>